<dbReference type="InterPro" id="IPR011453">
    <property type="entry name" value="DUF1559"/>
</dbReference>
<dbReference type="InterPro" id="IPR045584">
    <property type="entry name" value="Pilin-like"/>
</dbReference>
<evidence type="ECO:0000256" key="1">
    <source>
        <dbReference type="SAM" id="Phobius"/>
    </source>
</evidence>
<dbReference type="SUPFAM" id="SSF54523">
    <property type="entry name" value="Pili subunits"/>
    <property type="match status" value="1"/>
</dbReference>
<reference evidence="3 4" key="1">
    <citation type="submission" date="2019-02" db="EMBL/GenBank/DDBJ databases">
        <title>Deep-cultivation of Planctomycetes and their phenomic and genomic characterization uncovers novel biology.</title>
        <authorList>
            <person name="Wiegand S."/>
            <person name="Jogler M."/>
            <person name="Boedeker C."/>
            <person name="Pinto D."/>
            <person name="Vollmers J."/>
            <person name="Rivas-Marin E."/>
            <person name="Kohn T."/>
            <person name="Peeters S.H."/>
            <person name="Heuer A."/>
            <person name="Rast P."/>
            <person name="Oberbeckmann S."/>
            <person name="Bunk B."/>
            <person name="Jeske O."/>
            <person name="Meyerdierks A."/>
            <person name="Storesund J.E."/>
            <person name="Kallscheuer N."/>
            <person name="Luecker S."/>
            <person name="Lage O.M."/>
            <person name="Pohl T."/>
            <person name="Merkel B.J."/>
            <person name="Hornburger P."/>
            <person name="Mueller R.-W."/>
            <person name="Bruemmer F."/>
            <person name="Labrenz M."/>
            <person name="Spormann A.M."/>
            <person name="Op den Camp H."/>
            <person name="Overmann J."/>
            <person name="Amann R."/>
            <person name="Jetten M.S.M."/>
            <person name="Mascher T."/>
            <person name="Medema M.H."/>
            <person name="Devos D.P."/>
            <person name="Kaster A.-K."/>
            <person name="Ovreas L."/>
            <person name="Rohde M."/>
            <person name="Galperin M.Y."/>
            <person name="Jogler C."/>
        </authorList>
    </citation>
    <scope>NUCLEOTIDE SEQUENCE [LARGE SCALE GENOMIC DNA]</scope>
    <source>
        <strain evidence="3 4">HG66A1</strain>
    </source>
</reference>
<evidence type="ECO:0000313" key="3">
    <source>
        <dbReference type="EMBL" id="QDT19429.1"/>
    </source>
</evidence>
<sequence length="306" mass="33305">MARLSTRKPRFGFTLIELLVVIAIIAILIALLLPAVQQAREAARRMSCKNNLKQIALAAHNYESAFRVLPPRRILSSGNRRGWGPSILPYLDQANLQGRYDFNKNFYDPENADNIKVPLKVFMCPSAPGPRPITVLVSGVSSEGIAGDYFGPNSFRSNLYGVSSLSGNNQITAMDDLPRTRKFRDITDGTTNTMLITEQAGRPDYYIRGIKQPSNAGLSQATSWGSWPSYQVFQVQVFGSDAVTRDGPGGTCSINCNNSQGIYSFHTGGAQASFADGSVHMLSESIDANILFALITINGGEVIGEF</sequence>
<dbReference type="Proteomes" id="UP000320421">
    <property type="component" value="Chromosome"/>
</dbReference>
<keyword evidence="1" id="KW-0472">Membrane</keyword>
<dbReference type="OrthoDB" id="289947at2"/>
<accession>A0A517PJ80</accession>
<feature type="transmembrane region" description="Helical" evidence="1">
    <location>
        <begin position="12"/>
        <end position="36"/>
    </location>
</feature>
<proteinExistence type="predicted"/>
<dbReference type="Pfam" id="PF07596">
    <property type="entry name" value="SBP_bac_10"/>
    <property type="match status" value="1"/>
</dbReference>
<dbReference type="RefSeq" id="WP_145181267.1">
    <property type="nucleotide sequence ID" value="NZ_CP036266.1"/>
</dbReference>
<dbReference type="EMBL" id="CP036266">
    <property type="protein sequence ID" value="QDT19429.1"/>
    <property type="molecule type" value="Genomic_DNA"/>
</dbReference>
<evidence type="ECO:0000313" key="4">
    <source>
        <dbReference type="Proteomes" id="UP000320421"/>
    </source>
</evidence>
<dbReference type="Pfam" id="PF07963">
    <property type="entry name" value="N_methyl"/>
    <property type="match status" value="1"/>
</dbReference>
<dbReference type="Gene3D" id="3.30.700.10">
    <property type="entry name" value="Glycoprotein, Type 4 Pilin"/>
    <property type="match status" value="1"/>
</dbReference>
<dbReference type="AlphaFoldDB" id="A0A517PJ80"/>
<dbReference type="PANTHER" id="PTHR30093">
    <property type="entry name" value="GENERAL SECRETION PATHWAY PROTEIN G"/>
    <property type="match status" value="1"/>
</dbReference>
<keyword evidence="1" id="KW-1133">Transmembrane helix</keyword>
<name>A0A517PJ80_9PLAN</name>
<keyword evidence="1" id="KW-0812">Transmembrane</keyword>
<keyword evidence="4" id="KW-1185">Reference proteome</keyword>
<dbReference type="NCBIfam" id="TIGR04294">
    <property type="entry name" value="pre_pil_HX9DG"/>
    <property type="match status" value="1"/>
</dbReference>
<dbReference type="PANTHER" id="PTHR30093:SF2">
    <property type="entry name" value="TYPE II SECRETION SYSTEM PROTEIN H"/>
    <property type="match status" value="1"/>
</dbReference>
<gene>
    <name evidence="3" type="ORF">HG66A1_11940</name>
</gene>
<protein>
    <submittedName>
        <fullName evidence="3">Putative major pilin subunit</fullName>
    </submittedName>
</protein>
<dbReference type="InterPro" id="IPR012902">
    <property type="entry name" value="N_methyl_site"/>
</dbReference>
<evidence type="ECO:0000259" key="2">
    <source>
        <dbReference type="Pfam" id="PF07596"/>
    </source>
</evidence>
<dbReference type="NCBIfam" id="TIGR02532">
    <property type="entry name" value="IV_pilin_GFxxxE"/>
    <property type="match status" value="1"/>
</dbReference>
<feature type="domain" description="DUF1559" evidence="2">
    <location>
        <begin position="37"/>
        <end position="288"/>
    </location>
</feature>
<organism evidence="3 4">
    <name type="scientific">Gimesia chilikensis</name>
    <dbReference type="NCBI Taxonomy" id="2605989"/>
    <lineage>
        <taxon>Bacteria</taxon>
        <taxon>Pseudomonadati</taxon>
        <taxon>Planctomycetota</taxon>
        <taxon>Planctomycetia</taxon>
        <taxon>Planctomycetales</taxon>
        <taxon>Planctomycetaceae</taxon>
        <taxon>Gimesia</taxon>
    </lineage>
</organism>
<dbReference type="InterPro" id="IPR027558">
    <property type="entry name" value="Pre_pil_HX9DG_C"/>
</dbReference>